<keyword evidence="2" id="KW-1133">Transmembrane helix</keyword>
<evidence type="ECO:0000256" key="1">
    <source>
        <dbReference type="SAM" id="MobiDB-lite"/>
    </source>
</evidence>
<feature type="transmembrane region" description="Helical" evidence="2">
    <location>
        <begin position="171"/>
        <end position="191"/>
    </location>
</feature>
<feature type="transmembrane region" description="Helical" evidence="2">
    <location>
        <begin position="99"/>
        <end position="118"/>
    </location>
</feature>
<organism evidence="4 5">
    <name type="scientific">Roridomyces roridus</name>
    <dbReference type="NCBI Taxonomy" id="1738132"/>
    <lineage>
        <taxon>Eukaryota</taxon>
        <taxon>Fungi</taxon>
        <taxon>Dikarya</taxon>
        <taxon>Basidiomycota</taxon>
        <taxon>Agaricomycotina</taxon>
        <taxon>Agaricomycetes</taxon>
        <taxon>Agaricomycetidae</taxon>
        <taxon>Agaricales</taxon>
        <taxon>Marasmiineae</taxon>
        <taxon>Mycenaceae</taxon>
        <taxon>Roridomyces</taxon>
    </lineage>
</organism>
<reference evidence="4" key="1">
    <citation type="submission" date="2023-03" db="EMBL/GenBank/DDBJ databases">
        <title>Massive genome expansion in bonnet fungi (Mycena s.s.) driven by repeated elements and novel gene families across ecological guilds.</title>
        <authorList>
            <consortium name="Lawrence Berkeley National Laboratory"/>
            <person name="Harder C.B."/>
            <person name="Miyauchi S."/>
            <person name="Viragh M."/>
            <person name="Kuo A."/>
            <person name="Thoen E."/>
            <person name="Andreopoulos B."/>
            <person name="Lu D."/>
            <person name="Skrede I."/>
            <person name="Drula E."/>
            <person name="Henrissat B."/>
            <person name="Morin E."/>
            <person name="Kohler A."/>
            <person name="Barry K."/>
            <person name="LaButti K."/>
            <person name="Morin E."/>
            <person name="Salamov A."/>
            <person name="Lipzen A."/>
            <person name="Mereny Z."/>
            <person name="Hegedus B."/>
            <person name="Baldrian P."/>
            <person name="Stursova M."/>
            <person name="Weitz H."/>
            <person name="Taylor A."/>
            <person name="Grigoriev I.V."/>
            <person name="Nagy L.G."/>
            <person name="Martin F."/>
            <person name="Kauserud H."/>
        </authorList>
    </citation>
    <scope>NUCLEOTIDE SEQUENCE</scope>
    <source>
        <strain evidence="4">9284</strain>
    </source>
</reference>
<keyword evidence="2" id="KW-0812">Transmembrane</keyword>
<dbReference type="AlphaFoldDB" id="A0AAD7FIW8"/>
<feature type="transmembrane region" description="Helical" evidence="2">
    <location>
        <begin position="24"/>
        <end position="45"/>
    </location>
</feature>
<evidence type="ECO:0000313" key="5">
    <source>
        <dbReference type="Proteomes" id="UP001221142"/>
    </source>
</evidence>
<evidence type="ECO:0000313" key="4">
    <source>
        <dbReference type="EMBL" id="KAJ7626914.1"/>
    </source>
</evidence>
<dbReference type="Pfam" id="PF20152">
    <property type="entry name" value="DUF6534"/>
    <property type="match status" value="1"/>
</dbReference>
<dbReference type="InterPro" id="IPR045339">
    <property type="entry name" value="DUF6534"/>
</dbReference>
<evidence type="ECO:0000256" key="2">
    <source>
        <dbReference type="SAM" id="Phobius"/>
    </source>
</evidence>
<dbReference type="PANTHER" id="PTHR40465">
    <property type="entry name" value="CHROMOSOME 1, WHOLE GENOME SHOTGUN SEQUENCE"/>
    <property type="match status" value="1"/>
</dbReference>
<dbReference type="PANTHER" id="PTHR40465:SF1">
    <property type="entry name" value="DUF6534 DOMAIN-CONTAINING PROTEIN"/>
    <property type="match status" value="1"/>
</dbReference>
<accession>A0AAD7FIW8</accession>
<proteinExistence type="predicted"/>
<gene>
    <name evidence="4" type="ORF">FB45DRAFT_1029290</name>
</gene>
<comment type="caution">
    <text evidence="4">The sequence shown here is derived from an EMBL/GenBank/DDBJ whole genome shotgun (WGS) entry which is preliminary data.</text>
</comment>
<keyword evidence="2" id="KW-0472">Membrane</keyword>
<keyword evidence="5" id="KW-1185">Reference proteome</keyword>
<sequence length="336" mass="35986">MTSTPTSLPPALQAAVVQIAESMILTYLLDVALCGALTVQMFIYYQAFPTDRRICKTFAYATYVLQLTMTGFVICDAFSMYGSGFTDILGATRVRTSVYMVPILGGVVSFATQSLYAYRIYILSGSRLIPGLVVVISLASSVAALVVGAFASQASDMLSLYDFRDSVGGGVWFGASALSDILIAVCMIYYLKKSDTGFQTHAIISRLVRIIIETGSMTGPSSQQASTSLPHVYAAIVAVVALILFFALPDRVYYMVGVRVVPKLYSIAALMILNSRATISNGHGMPELSILSSVRFKSDSRTSESESRTSMIHQSSALGPGIKITSRPGDGSPESV</sequence>
<feature type="domain" description="DUF6534" evidence="3">
    <location>
        <begin position="176"/>
        <end position="277"/>
    </location>
</feature>
<feature type="transmembrane region" description="Helical" evidence="2">
    <location>
        <begin position="130"/>
        <end position="151"/>
    </location>
</feature>
<feature type="region of interest" description="Disordered" evidence="1">
    <location>
        <begin position="301"/>
        <end position="336"/>
    </location>
</feature>
<dbReference type="Proteomes" id="UP001221142">
    <property type="component" value="Unassembled WGS sequence"/>
</dbReference>
<protein>
    <recommendedName>
        <fullName evidence="3">DUF6534 domain-containing protein</fullName>
    </recommendedName>
</protein>
<evidence type="ECO:0000259" key="3">
    <source>
        <dbReference type="Pfam" id="PF20152"/>
    </source>
</evidence>
<name>A0AAD7FIW8_9AGAR</name>
<dbReference type="EMBL" id="JARKIF010000011">
    <property type="protein sequence ID" value="KAJ7626914.1"/>
    <property type="molecule type" value="Genomic_DNA"/>
</dbReference>
<feature type="transmembrane region" description="Helical" evidence="2">
    <location>
        <begin position="57"/>
        <end position="79"/>
    </location>
</feature>
<feature type="transmembrane region" description="Helical" evidence="2">
    <location>
        <begin position="231"/>
        <end position="248"/>
    </location>
</feature>